<accession>A0A938BM33</accession>
<dbReference type="Proteomes" id="UP000703893">
    <property type="component" value="Unassembled WGS sequence"/>
</dbReference>
<sequence>MAVYGKRLRIGEILTRAGVISEAQLQVALAKQQLPREPIGEILISLGYVTSEQIRNALELQYGVKSITLSSSVNLIWSSSCPKQSSNGSASCPSPSAS</sequence>
<evidence type="ECO:0008006" key="3">
    <source>
        <dbReference type="Google" id="ProtNLM"/>
    </source>
</evidence>
<gene>
    <name evidence="1" type="ORF">FJZ00_12240</name>
</gene>
<comment type="caution">
    <text evidence="1">The sequence shown here is derived from an EMBL/GenBank/DDBJ whole genome shotgun (WGS) entry which is preliminary data.</text>
</comment>
<organism evidence="1 2">
    <name type="scientific">Candidatus Tanganyikabacteria bacterium</name>
    <dbReference type="NCBI Taxonomy" id="2961651"/>
    <lineage>
        <taxon>Bacteria</taxon>
        <taxon>Bacillati</taxon>
        <taxon>Candidatus Sericytochromatia</taxon>
        <taxon>Candidatus Tanganyikabacteria</taxon>
    </lineage>
</organism>
<dbReference type="InterPro" id="IPR037257">
    <property type="entry name" value="T2SS_E_N_sf"/>
</dbReference>
<name>A0A938BM33_9BACT</name>
<dbReference type="EMBL" id="VGJX01000777">
    <property type="protein sequence ID" value="MBM3275916.1"/>
    <property type="molecule type" value="Genomic_DNA"/>
</dbReference>
<proteinExistence type="predicted"/>
<dbReference type="AlphaFoldDB" id="A0A938BM33"/>
<evidence type="ECO:0000313" key="1">
    <source>
        <dbReference type="EMBL" id="MBM3275916.1"/>
    </source>
</evidence>
<protein>
    <recommendedName>
        <fullName evidence="3">Type II secretion system protein GspE N-terminal domain-containing protein</fullName>
    </recommendedName>
</protein>
<evidence type="ECO:0000313" key="2">
    <source>
        <dbReference type="Proteomes" id="UP000703893"/>
    </source>
</evidence>
<reference evidence="1 2" key="1">
    <citation type="submission" date="2019-03" db="EMBL/GenBank/DDBJ databases">
        <title>Lake Tanganyika Metagenome-Assembled Genomes (MAGs).</title>
        <authorList>
            <person name="Tran P."/>
        </authorList>
    </citation>
    <scope>NUCLEOTIDE SEQUENCE [LARGE SCALE GENOMIC DNA]</scope>
    <source>
        <strain evidence="1">K_DeepCast_65m_m2_236</strain>
    </source>
</reference>
<dbReference type="SUPFAM" id="SSF160246">
    <property type="entry name" value="EspE N-terminal domain-like"/>
    <property type="match status" value="1"/>
</dbReference>